<name>A0A8H7F0M5_AGABI</name>
<organism evidence="2 3">
    <name type="scientific">Agaricus bisporus var. burnettii</name>
    <dbReference type="NCBI Taxonomy" id="192524"/>
    <lineage>
        <taxon>Eukaryota</taxon>
        <taxon>Fungi</taxon>
        <taxon>Dikarya</taxon>
        <taxon>Basidiomycota</taxon>
        <taxon>Agaricomycotina</taxon>
        <taxon>Agaricomycetes</taxon>
        <taxon>Agaricomycetidae</taxon>
        <taxon>Agaricales</taxon>
        <taxon>Agaricineae</taxon>
        <taxon>Agaricaceae</taxon>
        <taxon>Agaricus</taxon>
    </lineage>
</organism>
<reference evidence="2 3" key="1">
    <citation type="journal article" name="Sci. Rep.">
        <title>Telomere-to-telomere assembled and centromere annotated genomes of the two main subspecies of the button mushroom Agaricus bisporus reveal especially polymorphic chromosome ends.</title>
        <authorList>
            <person name="Sonnenberg A.S.M."/>
            <person name="Sedaghat-Telgerd N."/>
            <person name="Lavrijssen B."/>
            <person name="Ohm R.A."/>
            <person name="Hendrickx P.M."/>
            <person name="Scholtmeijer K."/>
            <person name="Baars J.J.P."/>
            <person name="van Peer A."/>
        </authorList>
    </citation>
    <scope>NUCLEOTIDE SEQUENCE [LARGE SCALE GENOMIC DNA]</scope>
    <source>
        <strain evidence="2 3">H119_p4</strain>
    </source>
</reference>
<proteinExistence type="predicted"/>
<dbReference type="AlphaFoldDB" id="A0A8H7F0M5"/>
<feature type="region of interest" description="Disordered" evidence="1">
    <location>
        <begin position="46"/>
        <end position="79"/>
    </location>
</feature>
<protein>
    <submittedName>
        <fullName evidence="2">Uncharacterized protein</fullName>
    </submittedName>
</protein>
<evidence type="ECO:0000256" key="1">
    <source>
        <dbReference type="SAM" id="MobiDB-lite"/>
    </source>
</evidence>
<comment type="caution">
    <text evidence="2">The sequence shown here is derived from an EMBL/GenBank/DDBJ whole genome shotgun (WGS) entry which is preliminary data.</text>
</comment>
<evidence type="ECO:0000313" key="3">
    <source>
        <dbReference type="Proteomes" id="UP000629468"/>
    </source>
</evidence>
<gene>
    <name evidence="2" type="ORF">Agabi119p4_7004</name>
</gene>
<dbReference type="Proteomes" id="UP000629468">
    <property type="component" value="Unassembled WGS sequence"/>
</dbReference>
<accession>A0A8H7F0M5</accession>
<sequence length="92" mass="10250">MMCGVQRADQRIESSSPEAEHAYVYVYFSSTSSCYVLPTQERIERAKNQRGPRQSLEAGLRPVSPGAAQVSRKPTVLFPPPLSAQERIERAV</sequence>
<dbReference type="PROSITE" id="PS51257">
    <property type="entry name" value="PROKAR_LIPOPROTEIN"/>
    <property type="match status" value="1"/>
</dbReference>
<dbReference type="EMBL" id="JABXXO010000009">
    <property type="protein sequence ID" value="KAF7771030.1"/>
    <property type="molecule type" value="Genomic_DNA"/>
</dbReference>
<evidence type="ECO:0000313" key="2">
    <source>
        <dbReference type="EMBL" id="KAF7771030.1"/>
    </source>
</evidence>